<keyword evidence="3" id="KW-1185">Reference proteome</keyword>
<organism evidence="2 3">
    <name type="scientific">Eumeta variegata</name>
    <name type="common">Bagworm moth</name>
    <name type="synonym">Eumeta japonica</name>
    <dbReference type="NCBI Taxonomy" id="151549"/>
    <lineage>
        <taxon>Eukaryota</taxon>
        <taxon>Metazoa</taxon>
        <taxon>Ecdysozoa</taxon>
        <taxon>Arthropoda</taxon>
        <taxon>Hexapoda</taxon>
        <taxon>Insecta</taxon>
        <taxon>Pterygota</taxon>
        <taxon>Neoptera</taxon>
        <taxon>Endopterygota</taxon>
        <taxon>Lepidoptera</taxon>
        <taxon>Glossata</taxon>
        <taxon>Ditrysia</taxon>
        <taxon>Tineoidea</taxon>
        <taxon>Psychidae</taxon>
        <taxon>Oiketicinae</taxon>
        <taxon>Eumeta</taxon>
    </lineage>
</organism>
<evidence type="ECO:0000256" key="1">
    <source>
        <dbReference type="SAM" id="MobiDB-lite"/>
    </source>
</evidence>
<feature type="region of interest" description="Disordered" evidence="1">
    <location>
        <begin position="1"/>
        <end position="20"/>
    </location>
</feature>
<dbReference type="AlphaFoldDB" id="A0A4C1Y466"/>
<name>A0A4C1Y466_EUMVA</name>
<sequence>MESRPPAPRVPRGRRPARAPNGELLGATVYFRRSGRQRSHGRSARCPVPYTHMKFVAWAYLQSFEVV</sequence>
<proteinExistence type="predicted"/>
<gene>
    <name evidence="2" type="ORF">EVAR_88851_1</name>
</gene>
<protein>
    <submittedName>
        <fullName evidence="2">Uncharacterized protein</fullName>
    </submittedName>
</protein>
<evidence type="ECO:0000313" key="3">
    <source>
        <dbReference type="Proteomes" id="UP000299102"/>
    </source>
</evidence>
<comment type="caution">
    <text evidence="2">The sequence shown here is derived from an EMBL/GenBank/DDBJ whole genome shotgun (WGS) entry which is preliminary data.</text>
</comment>
<accession>A0A4C1Y466</accession>
<dbReference type="Proteomes" id="UP000299102">
    <property type="component" value="Unassembled WGS sequence"/>
</dbReference>
<dbReference type="EMBL" id="BGZK01001082">
    <property type="protein sequence ID" value="GBP70676.1"/>
    <property type="molecule type" value="Genomic_DNA"/>
</dbReference>
<evidence type="ECO:0000313" key="2">
    <source>
        <dbReference type="EMBL" id="GBP70676.1"/>
    </source>
</evidence>
<reference evidence="2 3" key="1">
    <citation type="journal article" date="2019" name="Commun. Biol.">
        <title>The bagworm genome reveals a unique fibroin gene that provides high tensile strength.</title>
        <authorList>
            <person name="Kono N."/>
            <person name="Nakamura H."/>
            <person name="Ohtoshi R."/>
            <person name="Tomita M."/>
            <person name="Numata K."/>
            <person name="Arakawa K."/>
        </authorList>
    </citation>
    <scope>NUCLEOTIDE SEQUENCE [LARGE SCALE GENOMIC DNA]</scope>
</reference>